<evidence type="ECO:0000313" key="2">
    <source>
        <dbReference type="EMBL" id="NMM47674.1"/>
    </source>
</evidence>
<dbReference type="Proteomes" id="UP000559010">
    <property type="component" value="Unassembled WGS sequence"/>
</dbReference>
<evidence type="ECO:0000313" key="3">
    <source>
        <dbReference type="Proteomes" id="UP000559010"/>
    </source>
</evidence>
<keyword evidence="1" id="KW-0812">Transmembrane</keyword>
<gene>
    <name evidence="2" type="ORF">HH304_04625</name>
</gene>
<evidence type="ECO:0000256" key="1">
    <source>
        <dbReference type="SAM" id="Phobius"/>
    </source>
</evidence>
<reference evidence="2 3" key="1">
    <citation type="submission" date="2020-04" db="EMBL/GenBank/DDBJ databases">
        <title>Flammeovirgaceae bacterium KN852 isolated from deep sea.</title>
        <authorList>
            <person name="Zhang D.-C."/>
        </authorList>
    </citation>
    <scope>NUCLEOTIDE SEQUENCE [LARGE SCALE GENOMIC DNA]</scope>
    <source>
        <strain evidence="2 3">KN852</strain>
    </source>
</reference>
<keyword evidence="1" id="KW-0472">Membrane</keyword>
<proteinExistence type="predicted"/>
<feature type="transmembrane region" description="Helical" evidence="1">
    <location>
        <begin position="20"/>
        <end position="40"/>
    </location>
</feature>
<accession>A0A848IZM2</accession>
<comment type="caution">
    <text evidence="2">The sequence shown here is derived from an EMBL/GenBank/DDBJ whole genome shotgun (WGS) entry which is preliminary data.</text>
</comment>
<dbReference type="EMBL" id="JABBNU010000002">
    <property type="protein sequence ID" value="NMM47674.1"/>
    <property type="molecule type" value="Genomic_DNA"/>
</dbReference>
<keyword evidence="3" id="KW-1185">Reference proteome</keyword>
<keyword evidence="1" id="KW-1133">Transmembrane helix</keyword>
<feature type="transmembrane region" description="Helical" evidence="1">
    <location>
        <begin position="46"/>
        <end position="65"/>
    </location>
</feature>
<protein>
    <submittedName>
        <fullName evidence="2">Uncharacterized protein</fullName>
    </submittedName>
</protein>
<dbReference type="AlphaFoldDB" id="A0A848IZM2"/>
<organism evidence="2 3">
    <name type="scientific">Marinigracilibium pacificum</name>
    <dbReference type="NCBI Taxonomy" id="2729599"/>
    <lineage>
        <taxon>Bacteria</taxon>
        <taxon>Pseudomonadati</taxon>
        <taxon>Bacteroidota</taxon>
        <taxon>Cytophagia</taxon>
        <taxon>Cytophagales</taxon>
        <taxon>Flammeovirgaceae</taxon>
        <taxon>Marinigracilibium</taxon>
    </lineage>
</organism>
<sequence>MKNTYYTLSDKEKLRFQLKLTLTCIGVLIPIIILSFYLRLYLLPPVAIWIILSIIAPFFDVPSMIKSGKLKYQSLLLVSEEEKNNQIIIHGGTLFDYYFVFKSDVPEQRKNFILSEYLTGLLKLIDSNKQNIDTEVIGTTYILNERTANKIGFSAQKTDFAQQIILILNYPNLLISKSLADKKLSLPNIRHTKTYKTDIKTLIDNKEKIERINSAIKNSLA</sequence>
<name>A0A848IZM2_9BACT</name>
<dbReference type="RefSeq" id="WP_169678316.1">
    <property type="nucleotide sequence ID" value="NZ_JABBNU010000002.1"/>
</dbReference>